<evidence type="ECO:0000313" key="6">
    <source>
        <dbReference type="EMBL" id="KKI49820.1"/>
    </source>
</evidence>
<gene>
    <name evidence="6" type="ORF">CHK_2704</name>
</gene>
<evidence type="ECO:0000259" key="5">
    <source>
        <dbReference type="Pfam" id="PF14501"/>
    </source>
</evidence>
<evidence type="ECO:0000313" key="7">
    <source>
        <dbReference type="Proteomes" id="UP000034076"/>
    </source>
</evidence>
<dbReference type="RefSeq" id="WP_046444508.1">
    <property type="nucleotide sequence ID" value="NZ_LAYJ01000117.1"/>
</dbReference>
<dbReference type="Gene3D" id="3.30.565.10">
    <property type="entry name" value="Histidine kinase-like ATPase, C-terminal domain"/>
    <property type="match status" value="1"/>
</dbReference>
<dbReference type="InterPro" id="IPR032834">
    <property type="entry name" value="NatK-like_C"/>
</dbReference>
<sequence>MDKRSIIKKLNGVLLFLIILSMGCIIAVSLPFSVRDEIDDIDDDFGKGWTLQYQGEAKSSEIDLMVRKIKNPMNKRIILTKTLPQEEIRDASIAFIAARLDVDIRIGGEEFFHYEPQTILGNITMDGPETILVRLPERYMGKEIRITLEGKYQDTSSSLTHMCFGQESKIILHKIGTNSVKGLLGFFLVTIGIILLVVALSMRKIEFEYGKRTLWMGLSVFCIGWWYVVDFMHASGIVYYDTAGFLLCGFLYLVIPFLVMKFLQNVVSSKWSRVIARISYLYIYGGAALCVLRLTGVFDYAMYIVVSMIFDFTMYIMCAAVLFRDKSVARRVVVQVVLVVGCVALDYVRLFTFQEKSTLPFTALGITVVVLIMMKRIVSNAILAVRKSEEKKMLEQQLKIQLEHYETKRSFSEQIRILRHDLKNHILAINGLLEQGRVRDTQEYLRELTDIVTPKQELIITENPALDAILTEKKHVANKNGVKMKLDLRLPRGVKIAPEDWSAIVGNALDNAIAGCIESGREAPEIFLGLKAQGGMLSGVIVNPAKEPAPREKEGGLGLISIANAVKKYNGTMKITRENGRFRLEFYLYDISNG</sequence>
<evidence type="ECO:0000256" key="1">
    <source>
        <dbReference type="ARBA" id="ARBA00022553"/>
    </source>
</evidence>
<feature type="transmembrane region" description="Helical" evidence="4">
    <location>
        <begin position="332"/>
        <end position="351"/>
    </location>
</feature>
<feature type="transmembrane region" description="Helical" evidence="4">
    <location>
        <begin position="275"/>
        <end position="294"/>
    </location>
</feature>
<name>A0A0M2NHR9_9FIRM</name>
<reference evidence="6 7" key="1">
    <citation type="submission" date="2015-04" db="EMBL/GenBank/DDBJ databases">
        <title>Draft genome sequence of bacteremic isolate Catabacter hongkongensis type strain HKU16T.</title>
        <authorList>
            <person name="Lau S.K."/>
            <person name="Teng J.L."/>
            <person name="Huang Y."/>
            <person name="Curreem S.O."/>
            <person name="Tsui S.K."/>
            <person name="Woo P.C."/>
        </authorList>
    </citation>
    <scope>NUCLEOTIDE SEQUENCE [LARGE SCALE GENOMIC DNA]</scope>
    <source>
        <strain evidence="6 7">HKU16</strain>
    </source>
</reference>
<keyword evidence="7" id="KW-1185">Reference proteome</keyword>
<keyword evidence="2" id="KW-0808">Transferase</keyword>
<keyword evidence="1" id="KW-0597">Phosphoprotein</keyword>
<dbReference type="InterPro" id="IPR016120">
    <property type="entry name" value="Sig_transdc_His_kin_SpoOB"/>
</dbReference>
<keyword evidence="4" id="KW-0812">Transmembrane</keyword>
<dbReference type="EMBL" id="LAYJ01000117">
    <property type="protein sequence ID" value="KKI49820.1"/>
    <property type="molecule type" value="Genomic_DNA"/>
</dbReference>
<dbReference type="InterPro" id="IPR036890">
    <property type="entry name" value="HATPase_C_sf"/>
</dbReference>
<evidence type="ECO:0000256" key="2">
    <source>
        <dbReference type="ARBA" id="ARBA00022679"/>
    </source>
</evidence>
<proteinExistence type="predicted"/>
<dbReference type="SUPFAM" id="SSF55874">
    <property type="entry name" value="ATPase domain of HSP90 chaperone/DNA topoisomerase II/histidine kinase"/>
    <property type="match status" value="1"/>
</dbReference>
<dbReference type="CDD" id="cd16935">
    <property type="entry name" value="HATPase_AgrC-ComD-like"/>
    <property type="match status" value="1"/>
</dbReference>
<feature type="transmembrane region" description="Helical" evidence="4">
    <location>
        <begin position="183"/>
        <end position="202"/>
    </location>
</feature>
<keyword evidence="3 6" id="KW-0418">Kinase</keyword>
<accession>A0A0M2NHR9</accession>
<evidence type="ECO:0000256" key="3">
    <source>
        <dbReference type="ARBA" id="ARBA00022777"/>
    </source>
</evidence>
<feature type="transmembrane region" description="Helical" evidence="4">
    <location>
        <begin position="300"/>
        <end position="323"/>
    </location>
</feature>
<feature type="transmembrane region" description="Helical" evidence="4">
    <location>
        <begin position="243"/>
        <end position="263"/>
    </location>
</feature>
<comment type="caution">
    <text evidence="6">The sequence shown here is derived from an EMBL/GenBank/DDBJ whole genome shotgun (WGS) entry which is preliminary data.</text>
</comment>
<feature type="domain" description="Sensor histidine kinase NatK-like C-terminal" evidence="5">
    <location>
        <begin position="499"/>
        <end position="586"/>
    </location>
</feature>
<feature type="transmembrane region" description="Helical" evidence="4">
    <location>
        <begin position="12"/>
        <end position="32"/>
    </location>
</feature>
<dbReference type="GO" id="GO:0042802">
    <property type="term" value="F:identical protein binding"/>
    <property type="evidence" value="ECO:0007669"/>
    <property type="project" value="TreeGrafter"/>
</dbReference>
<protein>
    <submittedName>
        <fullName evidence="6">Sensor histidine kinase</fullName>
    </submittedName>
</protein>
<dbReference type="GO" id="GO:0000155">
    <property type="term" value="F:phosphorelay sensor kinase activity"/>
    <property type="evidence" value="ECO:0007669"/>
    <property type="project" value="InterPro"/>
</dbReference>
<dbReference type="Pfam" id="PF14501">
    <property type="entry name" value="HATPase_c_5"/>
    <property type="match status" value="1"/>
</dbReference>
<feature type="transmembrane region" description="Helical" evidence="4">
    <location>
        <begin position="363"/>
        <end position="385"/>
    </location>
</feature>
<evidence type="ECO:0000256" key="4">
    <source>
        <dbReference type="SAM" id="Phobius"/>
    </source>
</evidence>
<keyword evidence="4" id="KW-1133">Transmembrane helix</keyword>
<dbReference type="Proteomes" id="UP000034076">
    <property type="component" value="Unassembled WGS sequence"/>
</dbReference>
<dbReference type="STRING" id="270498.CHK_2704"/>
<dbReference type="SUPFAM" id="SSF55890">
    <property type="entry name" value="Sporulation response regulatory protein Spo0B"/>
    <property type="match status" value="1"/>
</dbReference>
<dbReference type="OrthoDB" id="9813149at2"/>
<dbReference type="AlphaFoldDB" id="A0A0M2NHR9"/>
<dbReference type="PANTHER" id="PTHR40448:SF1">
    <property type="entry name" value="TWO-COMPONENT SENSOR HISTIDINE KINASE"/>
    <property type="match status" value="1"/>
</dbReference>
<organism evidence="6 7">
    <name type="scientific">Christensenella hongkongensis</name>
    <dbReference type="NCBI Taxonomy" id="270498"/>
    <lineage>
        <taxon>Bacteria</taxon>
        <taxon>Bacillati</taxon>
        <taxon>Bacillota</taxon>
        <taxon>Clostridia</taxon>
        <taxon>Christensenellales</taxon>
        <taxon>Christensenellaceae</taxon>
        <taxon>Christensenella</taxon>
    </lineage>
</organism>
<dbReference type="PROSITE" id="PS51257">
    <property type="entry name" value="PROKAR_LIPOPROTEIN"/>
    <property type="match status" value="1"/>
</dbReference>
<dbReference type="PANTHER" id="PTHR40448">
    <property type="entry name" value="TWO-COMPONENT SENSOR HISTIDINE KINASE"/>
    <property type="match status" value="1"/>
</dbReference>
<keyword evidence="4" id="KW-0472">Membrane</keyword>
<feature type="transmembrane region" description="Helical" evidence="4">
    <location>
        <begin position="214"/>
        <end position="237"/>
    </location>
</feature>